<proteinExistence type="predicted"/>
<dbReference type="AlphaFoldDB" id="A0A4C1ZI58"/>
<name>A0A4C1ZI58_EUMVA</name>
<evidence type="ECO:0000313" key="2">
    <source>
        <dbReference type="Proteomes" id="UP000299102"/>
    </source>
</evidence>
<dbReference type="Proteomes" id="UP000299102">
    <property type="component" value="Unassembled WGS sequence"/>
</dbReference>
<organism evidence="1 2">
    <name type="scientific">Eumeta variegata</name>
    <name type="common">Bagworm moth</name>
    <name type="synonym">Eumeta japonica</name>
    <dbReference type="NCBI Taxonomy" id="151549"/>
    <lineage>
        <taxon>Eukaryota</taxon>
        <taxon>Metazoa</taxon>
        <taxon>Ecdysozoa</taxon>
        <taxon>Arthropoda</taxon>
        <taxon>Hexapoda</taxon>
        <taxon>Insecta</taxon>
        <taxon>Pterygota</taxon>
        <taxon>Neoptera</taxon>
        <taxon>Endopterygota</taxon>
        <taxon>Lepidoptera</taxon>
        <taxon>Glossata</taxon>
        <taxon>Ditrysia</taxon>
        <taxon>Tineoidea</taxon>
        <taxon>Psychidae</taxon>
        <taxon>Oiketicinae</taxon>
        <taxon>Eumeta</taxon>
    </lineage>
</organism>
<keyword evidence="2" id="KW-1185">Reference proteome</keyword>
<gene>
    <name evidence="1" type="ORF">EVAR_64965_1</name>
</gene>
<sequence>MFVPRPPTLTYYNVDGTRTSVACAEPVDEPYRFQDRDGLEPCLGVRKSRQDKGYEWWSGTLDQERKGILQERRMWQELETRRMGERGMLGASIGWRD</sequence>
<dbReference type="EMBL" id="BGZK01001940">
    <property type="protein sequence ID" value="GBP88521.1"/>
    <property type="molecule type" value="Genomic_DNA"/>
</dbReference>
<protein>
    <submittedName>
        <fullName evidence="1">Uncharacterized protein</fullName>
    </submittedName>
</protein>
<accession>A0A4C1ZI58</accession>
<reference evidence="1 2" key="1">
    <citation type="journal article" date="2019" name="Commun. Biol.">
        <title>The bagworm genome reveals a unique fibroin gene that provides high tensile strength.</title>
        <authorList>
            <person name="Kono N."/>
            <person name="Nakamura H."/>
            <person name="Ohtoshi R."/>
            <person name="Tomita M."/>
            <person name="Numata K."/>
            <person name="Arakawa K."/>
        </authorList>
    </citation>
    <scope>NUCLEOTIDE SEQUENCE [LARGE SCALE GENOMIC DNA]</scope>
</reference>
<evidence type="ECO:0000313" key="1">
    <source>
        <dbReference type="EMBL" id="GBP88521.1"/>
    </source>
</evidence>
<comment type="caution">
    <text evidence="1">The sequence shown here is derived from an EMBL/GenBank/DDBJ whole genome shotgun (WGS) entry which is preliminary data.</text>
</comment>